<sequence length="247" mass="27031">MWPRTILITGANRGIGFSILQALATRSPPDRYLLAARSTENGELAIRELRKLGVQAEIHVVELDVANESSIKRAEREVRKQYGRLDILINNAGIAILEKPDGSNIQESYAQTFNINITGVALMMATFLPLMKESSPDARIINLSSARASLHLSSTGNLPPSRVISYSVSKTALNALTVEYAKTEPTVALYAASPGHCKTAFNGFRGTKDPLDGSKVIVELALAEKGRYENGFWQMEGDENEASRVPW</sequence>
<dbReference type="PRINTS" id="PR00080">
    <property type="entry name" value="SDRFAMILY"/>
</dbReference>
<evidence type="ECO:0000313" key="5">
    <source>
        <dbReference type="EMBL" id="CAF9942422.1"/>
    </source>
</evidence>
<dbReference type="OrthoDB" id="191139at2759"/>
<accession>A0A8H3PJK6</accession>
<comment type="caution">
    <text evidence="5">The sequence shown here is derived from an EMBL/GenBank/DDBJ whole genome shotgun (WGS) entry which is preliminary data.</text>
</comment>
<dbReference type="InterPro" id="IPR036291">
    <property type="entry name" value="NAD(P)-bd_dom_sf"/>
</dbReference>
<dbReference type="PANTHER" id="PTHR43490:SF99">
    <property type="entry name" value="SHORT-CHAIN DEHYDROGENASE_REDUCTASE"/>
    <property type="match status" value="1"/>
</dbReference>
<dbReference type="SUPFAM" id="SSF51735">
    <property type="entry name" value="NAD(P)-binding Rossmann-fold domains"/>
    <property type="match status" value="1"/>
</dbReference>
<dbReference type="PRINTS" id="PR00081">
    <property type="entry name" value="GDHRDH"/>
</dbReference>
<dbReference type="Gene3D" id="3.40.50.720">
    <property type="entry name" value="NAD(P)-binding Rossmann-like Domain"/>
    <property type="match status" value="1"/>
</dbReference>
<evidence type="ECO:0000313" key="6">
    <source>
        <dbReference type="Proteomes" id="UP000664534"/>
    </source>
</evidence>
<evidence type="ECO:0008006" key="7">
    <source>
        <dbReference type="Google" id="ProtNLM"/>
    </source>
</evidence>
<dbReference type="EMBL" id="CAJPDT010000185">
    <property type="protein sequence ID" value="CAF9942422.1"/>
    <property type="molecule type" value="Genomic_DNA"/>
</dbReference>
<keyword evidence="2" id="KW-0521">NADP</keyword>
<name>A0A8H3PJK6_9LECA</name>
<gene>
    <name evidence="5" type="ORF">IMSHALPRED_003672</name>
</gene>
<evidence type="ECO:0000256" key="2">
    <source>
        <dbReference type="ARBA" id="ARBA00022857"/>
    </source>
</evidence>
<evidence type="ECO:0000256" key="1">
    <source>
        <dbReference type="ARBA" id="ARBA00006484"/>
    </source>
</evidence>
<dbReference type="Proteomes" id="UP000664534">
    <property type="component" value="Unassembled WGS sequence"/>
</dbReference>
<proteinExistence type="inferred from homology"/>
<dbReference type="PROSITE" id="PS00061">
    <property type="entry name" value="ADH_SHORT"/>
    <property type="match status" value="1"/>
</dbReference>
<protein>
    <recommendedName>
        <fullName evidence="7">NAD(P)-binding protein</fullName>
    </recommendedName>
</protein>
<organism evidence="5 6">
    <name type="scientific">Imshaugia aleurites</name>
    <dbReference type="NCBI Taxonomy" id="172621"/>
    <lineage>
        <taxon>Eukaryota</taxon>
        <taxon>Fungi</taxon>
        <taxon>Dikarya</taxon>
        <taxon>Ascomycota</taxon>
        <taxon>Pezizomycotina</taxon>
        <taxon>Lecanoromycetes</taxon>
        <taxon>OSLEUM clade</taxon>
        <taxon>Lecanoromycetidae</taxon>
        <taxon>Lecanorales</taxon>
        <taxon>Lecanorineae</taxon>
        <taxon>Parmeliaceae</taxon>
        <taxon>Imshaugia</taxon>
    </lineage>
</organism>
<dbReference type="Pfam" id="PF00106">
    <property type="entry name" value="adh_short"/>
    <property type="match status" value="1"/>
</dbReference>
<keyword evidence="6" id="KW-1185">Reference proteome</keyword>
<evidence type="ECO:0000256" key="3">
    <source>
        <dbReference type="ARBA" id="ARBA00023002"/>
    </source>
</evidence>
<evidence type="ECO:0000256" key="4">
    <source>
        <dbReference type="RuleBase" id="RU000363"/>
    </source>
</evidence>
<dbReference type="InterPro" id="IPR002347">
    <property type="entry name" value="SDR_fam"/>
</dbReference>
<keyword evidence="3" id="KW-0560">Oxidoreductase</keyword>
<dbReference type="AlphaFoldDB" id="A0A8H3PJK6"/>
<dbReference type="InterPro" id="IPR020904">
    <property type="entry name" value="Sc_DH/Rdtase_CS"/>
</dbReference>
<dbReference type="PANTHER" id="PTHR43490">
    <property type="entry name" value="(+)-NEOMENTHOL DEHYDROGENASE"/>
    <property type="match status" value="1"/>
</dbReference>
<reference evidence="5" key="1">
    <citation type="submission" date="2021-03" db="EMBL/GenBank/DDBJ databases">
        <authorList>
            <person name="Tagirdzhanova G."/>
        </authorList>
    </citation>
    <scope>NUCLEOTIDE SEQUENCE</scope>
</reference>
<dbReference type="GO" id="GO:0016491">
    <property type="term" value="F:oxidoreductase activity"/>
    <property type="evidence" value="ECO:0007669"/>
    <property type="project" value="UniProtKB-KW"/>
</dbReference>
<comment type="similarity">
    <text evidence="1 4">Belongs to the short-chain dehydrogenases/reductases (SDR) family.</text>
</comment>